<dbReference type="SUPFAM" id="SSF53474">
    <property type="entry name" value="alpha/beta-Hydrolases"/>
    <property type="match status" value="1"/>
</dbReference>
<proteinExistence type="predicted"/>
<comment type="caution">
    <text evidence="1">The sequence shown here is derived from an EMBL/GenBank/DDBJ whole genome shotgun (WGS) entry which is preliminary data.</text>
</comment>
<dbReference type="Proteomes" id="UP000598174">
    <property type="component" value="Unassembled WGS sequence"/>
</dbReference>
<evidence type="ECO:0008006" key="3">
    <source>
        <dbReference type="Google" id="ProtNLM"/>
    </source>
</evidence>
<evidence type="ECO:0000313" key="2">
    <source>
        <dbReference type="Proteomes" id="UP000598174"/>
    </source>
</evidence>
<organism evidence="1 2">
    <name type="scientific">Paractinoplanes ferrugineus</name>
    <dbReference type="NCBI Taxonomy" id="113564"/>
    <lineage>
        <taxon>Bacteria</taxon>
        <taxon>Bacillati</taxon>
        <taxon>Actinomycetota</taxon>
        <taxon>Actinomycetes</taxon>
        <taxon>Micromonosporales</taxon>
        <taxon>Micromonosporaceae</taxon>
        <taxon>Paractinoplanes</taxon>
    </lineage>
</organism>
<accession>A0A919J3G7</accession>
<name>A0A919J3G7_9ACTN</name>
<dbReference type="RefSeq" id="WP_203819128.1">
    <property type="nucleotide sequence ID" value="NZ_BAAABP010000022.1"/>
</dbReference>
<dbReference type="EMBL" id="BOMM01000040">
    <property type="protein sequence ID" value="GIE12667.1"/>
    <property type="molecule type" value="Genomic_DNA"/>
</dbReference>
<keyword evidence="2" id="KW-1185">Reference proteome</keyword>
<dbReference type="Gene3D" id="3.40.50.1820">
    <property type="entry name" value="alpha/beta hydrolase"/>
    <property type="match status" value="1"/>
</dbReference>
<sequence>MTTVLLIHGGLWEEMNAERFWHRPGIVAGLQRHGVEVLAPTRLRRARSWASEAQHLTTLLPDHPVTVVAGSNGCSAAIRLVRTLGLTEPDRFDRLLLAWPATAGDAQVDARTRLGLAELGAEPDVLDALLAGRTLRGTTDDELASITMPVGVLGSVPENPYHQRRTVDALLRILPSATELPGCPEPPHPAFPSHADSLVRTVADFALT</sequence>
<gene>
    <name evidence="1" type="ORF">Afe05nite_45070</name>
</gene>
<reference evidence="1" key="1">
    <citation type="submission" date="2021-01" db="EMBL/GenBank/DDBJ databases">
        <title>Whole genome shotgun sequence of Actinoplanes ferrugineus NBRC 15555.</title>
        <authorList>
            <person name="Komaki H."/>
            <person name="Tamura T."/>
        </authorList>
    </citation>
    <scope>NUCLEOTIDE SEQUENCE</scope>
    <source>
        <strain evidence="1">NBRC 15555</strain>
    </source>
</reference>
<dbReference type="AlphaFoldDB" id="A0A919J3G7"/>
<protein>
    <recommendedName>
        <fullName evidence="3">Alpha/beta hydrolase</fullName>
    </recommendedName>
</protein>
<evidence type="ECO:0000313" key="1">
    <source>
        <dbReference type="EMBL" id="GIE12667.1"/>
    </source>
</evidence>
<dbReference type="InterPro" id="IPR029058">
    <property type="entry name" value="AB_hydrolase_fold"/>
</dbReference>